<evidence type="ECO:0000313" key="3">
    <source>
        <dbReference type="Proteomes" id="UP000664701"/>
    </source>
</evidence>
<proteinExistence type="predicted"/>
<protein>
    <submittedName>
        <fullName evidence="2">5-methylcytosine-specific restriction enzyme B</fullName>
    </submittedName>
</protein>
<dbReference type="SUPFAM" id="SSF52540">
    <property type="entry name" value="P-loop containing nucleoside triphosphate hydrolases"/>
    <property type="match status" value="1"/>
</dbReference>
<dbReference type="InterPro" id="IPR052934">
    <property type="entry name" value="Methyl-DNA_Rec/Restrict_Enz"/>
</dbReference>
<dbReference type="Gene3D" id="3.40.50.300">
    <property type="entry name" value="P-loop containing nucleotide triphosphate hydrolases"/>
    <property type="match status" value="1"/>
</dbReference>
<name>A0ABZ2SMW2_9ENTE</name>
<dbReference type="PANTHER" id="PTHR37291:SF1">
    <property type="entry name" value="TYPE IV METHYL-DIRECTED RESTRICTION ENZYME ECOKMCRB SUBUNIT"/>
    <property type="match status" value="1"/>
</dbReference>
<reference evidence="2 3" key="2">
    <citation type="submission" date="2024-03" db="EMBL/GenBank/DDBJ databases">
        <title>The Genome Sequence of Enterococcus sp. DIV2402.</title>
        <authorList>
            <consortium name="The Broad Institute Genomics Platform"/>
            <consortium name="The Broad Institute Microbial Omics Core"/>
            <consortium name="The Broad Institute Genomic Center for Infectious Diseases"/>
            <person name="Earl A."/>
            <person name="Manson A."/>
            <person name="Gilmore M."/>
            <person name="Schwartman J."/>
            <person name="Shea T."/>
            <person name="Abouelleil A."/>
            <person name="Cao P."/>
            <person name="Chapman S."/>
            <person name="Cusick C."/>
            <person name="Young S."/>
            <person name="Neafsey D."/>
            <person name="Nusbaum C."/>
            <person name="Birren B."/>
        </authorList>
    </citation>
    <scope>NUCLEOTIDE SEQUENCE [LARGE SCALE GENOMIC DNA]</scope>
    <source>
        <strain evidence="2 3">DIV2402</strain>
    </source>
</reference>
<dbReference type="InterPro" id="IPR011704">
    <property type="entry name" value="ATPase_dyneun-rel_AAA"/>
</dbReference>
<dbReference type="EMBL" id="CP147251">
    <property type="protein sequence ID" value="WYJ76325.1"/>
    <property type="molecule type" value="Genomic_DNA"/>
</dbReference>
<reference evidence="2 3" key="1">
    <citation type="submission" date="2021-03" db="EMBL/GenBank/DDBJ databases">
        <authorList>
            <person name="Gilmore M.S."/>
            <person name="Schwartzman J."/>
            <person name="Van Tyne D."/>
            <person name="Martin M."/>
            <person name="Earl A.M."/>
            <person name="Manson A.L."/>
            <person name="Straub T."/>
            <person name="Salamzade R."/>
            <person name="Saavedra J."/>
            <person name="Lebreton F."/>
            <person name="Prichula J."/>
            <person name="Schaufler K."/>
            <person name="Gaca A."/>
            <person name="Sgardioli B."/>
            <person name="Wagenaar J."/>
            <person name="Strong T."/>
        </authorList>
    </citation>
    <scope>NUCLEOTIDE SEQUENCE [LARGE SCALE GENOMIC DNA]</scope>
    <source>
        <strain evidence="2 3">DIV2402</strain>
    </source>
</reference>
<dbReference type="SMART" id="SM00382">
    <property type="entry name" value="AAA"/>
    <property type="match status" value="1"/>
</dbReference>
<dbReference type="InterPro" id="IPR027417">
    <property type="entry name" value="P-loop_NTPase"/>
</dbReference>
<dbReference type="Proteomes" id="UP000664701">
    <property type="component" value="Chromosome"/>
</dbReference>
<dbReference type="PANTHER" id="PTHR37291">
    <property type="entry name" value="5-METHYLCYTOSINE-SPECIFIC RESTRICTION ENZYME B"/>
    <property type="match status" value="1"/>
</dbReference>
<evidence type="ECO:0000313" key="2">
    <source>
        <dbReference type="EMBL" id="WYJ76325.1"/>
    </source>
</evidence>
<dbReference type="InterPro" id="IPR003593">
    <property type="entry name" value="AAA+_ATPase"/>
</dbReference>
<dbReference type="Pfam" id="PF07728">
    <property type="entry name" value="AAA_5"/>
    <property type="match status" value="1"/>
</dbReference>
<gene>
    <name evidence="2" type="ORF">DOK78_000951</name>
</gene>
<organism evidence="2 3">
    <name type="scientific">Candidatus Enterococcus lowellii</name>
    <dbReference type="NCBI Taxonomy" id="2230877"/>
    <lineage>
        <taxon>Bacteria</taxon>
        <taxon>Bacillati</taxon>
        <taxon>Bacillota</taxon>
        <taxon>Bacilli</taxon>
        <taxon>Lactobacillales</taxon>
        <taxon>Enterococcaceae</taxon>
        <taxon>Enterococcus</taxon>
    </lineage>
</organism>
<dbReference type="RefSeq" id="WP_243430746.1">
    <property type="nucleotide sequence ID" value="NZ_CP147251.1"/>
</dbReference>
<sequence>MVTVDGQKENYSEWVTENLGEKTGMWYAPYLEKMGIYLEMFELAHGYQDNFFAYQTYEEFARIYGELTGETQADIAIVLEGITKHYPKEFVAKNLQWNKAYAKYTHEKGERSRPDNFGGIANLGSILRSYLKFLYYDEHQTLIYPKREKKIAAQEGEVDGSSNYWVISPGENARLWYEFISDGTIGLGWDYLGDLNQYDSRMEIEQAIAAQRDDGKRPFNDSKAVWDFYHNIQINDTIYVKAGIKKILGKGVVIDNYYFDDTKQEYKHRRKVDWIQTGEWNIRQALAQKTLTSLSAYPDLVFSIEKTINEEEFDESSMVEREFKLWLAKQVDENGIVLNDKTILSKIYALKNIEKTFQTPVFGEIDAEILRELKESVLSDNNYRYKGVAGSSLDYYIRYLESQPVVEENEIYPLSKFLEEVYLTEQQVTIMLSVLRNKKNIILKGAPGVGKTFIADRLAYATMEEKDASRVQMVQFHQSYSYEDFIEGFRPKADGEGFELKQGPFVKFARKAMRDPERDYFFIIDEINRGNLSKIFGELLMLVEADKRGKQINLLYSNEKFTVPENLYVIGMMNTADRSLALLDYALRRRFSFIEIEPAFDHPLFRKMVQDLDHPESTLRVIAKVQELNQEIEKELGKGFRIGHSYFVWKASETIARERVKEVVEFEIIPQLFEYWFDNEEKAEQWALELRNSYEE</sequence>
<accession>A0ABZ2SMW2</accession>
<keyword evidence="3" id="KW-1185">Reference proteome</keyword>
<feature type="domain" description="AAA+ ATPase" evidence="1">
    <location>
        <begin position="437"/>
        <end position="601"/>
    </location>
</feature>
<dbReference type="CDD" id="cd00009">
    <property type="entry name" value="AAA"/>
    <property type="match status" value="1"/>
</dbReference>
<evidence type="ECO:0000259" key="1">
    <source>
        <dbReference type="SMART" id="SM00382"/>
    </source>
</evidence>